<evidence type="ECO:0000313" key="3">
    <source>
        <dbReference type="Proteomes" id="UP000199150"/>
    </source>
</evidence>
<gene>
    <name evidence="2" type="ORF">SAMN02927928_2862</name>
</gene>
<dbReference type="RefSeq" id="WP_090649345.1">
    <property type="nucleotide sequence ID" value="NZ_CBCRYE010000003.1"/>
</dbReference>
<accession>A0A1G4SRP1</accession>
<proteinExistence type="predicted"/>
<dbReference type="Proteomes" id="UP000199150">
    <property type="component" value="Unassembled WGS sequence"/>
</dbReference>
<evidence type="ECO:0000259" key="1">
    <source>
        <dbReference type="PROSITE" id="PS51184"/>
    </source>
</evidence>
<reference evidence="3" key="1">
    <citation type="submission" date="2016-10" db="EMBL/GenBank/DDBJ databases">
        <authorList>
            <person name="Varghese N."/>
            <person name="Submissions S."/>
        </authorList>
    </citation>
    <scope>NUCLEOTIDE SEQUENCE [LARGE SCALE GENOMIC DNA]</scope>
    <source>
        <strain evidence="3">CGMCC 1.3431</strain>
    </source>
</reference>
<dbReference type="SUPFAM" id="SSF51197">
    <property type="entry name" value="Clavaminate synthase-like"/>
    <property type="match status" value="1"/>
</dbReference>
<sequence>MTLINWTPETQRAFTRENLLFTHNIADSDLFSEEALIALIDRYPRDSVEVFTMGYDPTVFGEWYLGRKTAKDGTELDGRALMEAVKHGRLWLNLRRVNHADPAVADLCDRIFAEVAEKTGTHNLKTDLGLLISSPNAHVVYHLDMPMVMLWQVRGVKKVYLYPADAGFFTDRQIEGIALRESDENLPYDPAFDDRAMIHDLKPGEMLTWPQNAPHRIVNGDMVNVSLSIEFMTPRALWHANIIYANGLLRRLFGLNPSLARSPKILEPLKIVFARAYKLMSGGFKGHKSPLTPAFSLDPQRPGTIIYDDGVTPFVPPASQKPGKAA</sequence>
<protein>
    <recommendedName>
        <fullName evidence="1">JmjC domain-containing protein</fullName>
    </recommendedName>
</protein>
<keyword evidence="3" id="KW-1185">Reference proteome</keyword>
<dbReference type="AlphaFoldDB" id="A0A1G4SRP1"/>
<dbReference type="OrthoDB" id="7977346at2"/>
<dbReference type="PROSITE" id="PS51184">
    <property type="entry name" value="JMJC"/>
    <property type="match status" value="1"/>
</dbReference>
<dbReference type="EMBL" id="FMTS01000005">
    <property type="protein sequence ID" value="SCW71746.1"/>
    <property type="molecule type" value="Genomic_DNA"/>
</dbReference>
<evidence type="ECO:0000313" key="2">
    <source>
        <dbReference type="EMBL" id="SCW71746.1"/>
    </source>
</evidence>
<organism evidence="2 3">
    <name type="scientific">Asticcacaulis taihuensis</name>
    <dbReference type="NCBI Taxonomy" id="260084"/>
    <lineage>
        <taxon>Bacteria</taxon>
        <taxon>Pseudomonadati</taxon>
        <taxon>Pseudomonadota</taxon>
        <taxon>Alphaproteobacteria</taxon>
        <taxon>Caulobacterales</taxon>
        <taxon>Caulobacteraceae</taxon>
        <taxon>Asticcacaulis</taxon>
    </lineage>
</organism>
<dbReference type="InterPro" id="IPR003347">
    <property type="entry name" value="JmjC_dom"/>
</dbReference>
<dbReference type="Gene3D" id="2.60.120.650">
    <property type="entry name" value="Cupin"/>
    <property type="match status" value="1"/>
</dbReference>
<name>A0A1G4SRP1_9CAUL</name>
<feature type="domain" description="JmjC" evidence="1">
    <location>
        <begin position="104"/>
        <end position="248"/>
    </location>
</feature>
<dbReference type="STRING" id="260084.SAMN02927928_2862"/>